<dbReference type="SUPFAM" id="SSF56954">
    <property type="entry name" value="Outer membrane efflux proteins (OEP)"/>
    <property type="match status" value="1"/>
</dbReference>
<feature type="coiled-coil region" evidence="8">
    <location>
        <begin position="463"/>
        <end position="529"/>
    </location>
</feature>
<evidence type="ECO:0008006" key="11">
    <source>
        <dbReference type="Google" id="ProtNLM"/>
    </source>
</evidence>
<comment type="caution">
    <text evidence="9">The sequence shown here is derived from an EMBL/GenBank/DDBJ whole genome shotgun (WGS) entry which is preliminary data.</text>
</comment>
<sequence length="637" mass="70814">MAENKPLLAALLLLISGQFIFQSCPVNAMEMEMGRNRTTAQSETQKVSSISLEDCITETLREDPQIELSRLSLETDKNTVQSARSIFDPILRFSLSKSKEYSPYTFPIRQLTGIARQISLATQSTLSMSQLLPCGIIINPSISVQRSDTEEDRTDPYYRGNVQLAVTVPLIKNRKKEIVSAQLDASKEELESSRHQHVFSMSGRVYSAIRTFWNYMSAEKRFNLSLETESMALQLVDETKQLIRAGERPAAEMDQLEAYLSDKRSSRISAQQSFLEARHALAMAIGRRNLDSIETIGSPEGDFPLPGLSSDSDTQEAGVLTLAGQKANEPLSRDFIEHILSTAVHVGAIPAMPFAFEKNGGKVSIGPGEAMVPESIREQLLIRYALIMRQDLASLHRHLKSAKKLLLTAENNVKPDLNLNVKLGYTGMEQGHRDMYYIDDALSDNVAGLNTAASLDYSWPTYNNAAEAALESARIRVRQIEIQIMDLEGQIISAVRVALDNLNNSIKVLKETEKTIKSYETALNNEKKKVGLGMATILDVINTQDRYTNALQLRINSRYAYSLALADLRYKTGTIFTRGAKLDDVNFADPRTPPSMTFKSANVTTTSDPEAIAKAWILANVPFSRAEVIPDFVPSME</sequence>
<dbReference type="GO" id="GO:0009279">
    <property type="term" value="C:cell outer membrane"/>
    <property type="evidence" value="ECO:0007669"/>
    <property type="project" value="UniProtKB-SubCell"/>
</dbReference>
<evidence type="ECO:0000313" key="9">
    <source>
        <dbReference type="EMBL" id="PKK91078.1"/>
    </source>
</evidence>
<evidence type="ECO:0000256" key="2">
    <source>
        <dbReference type="ARBA" id="ARBA00007613"/>
    </source>
</evidence>
<dbReference type="GO" id="GO:0015562">
    <property type="term" value="F:efflux transmembrane transporter activity"/>
    <property type="evidence" value="ECO:0007669"/>
    <property type="project" value="InterPro"/>
</dbReference>
<dbReference type="GO" id="GO:0015288">
    <property type="term" value="F:porin activity"/>
    <property type="evidence" value="ECO:0007669"/>
    <property type="project" value="TreeGrafter"/>
</dbReference>
<evidence type="ECO:0000256" key="7">
    <source>
        <dbReference type="ARBA" id="ARBA00023237"/>
    </source>
</evidence>
<dbReference type="AlphaFoldDB" id="A0A2N1PRW1"/>
<keyword evidence="5" id="KW-0812">Transmembrane</keyword>
<dbReference type="Pfam" id="PF02321">
    <property type="entry name" value="OEP"/>
    <property type="match status" value="1"/>
</dbReference>
<comment type="similarity">
    <text evidence="2">Belongs to the outer membrane factor (OMF) (TC 1.B.17) family.</text>
</comment>
<keyword evidence="8" id="KW-0175">Coiled coil</keyword>
<evidence type="ECO:0000256" key="1">
    <source>
        <dbReference type="ARBA" id="ARBA00004442"/>
    </source>
</evidence>
<keyword evidence="7" id="KW-0998">Cell outer membrane</keyword>
<dbReference type="PANTHER" id="PTHR30026:SF20">
    <property type="entry name" value="OUTER MEMBRANE PROTEIN TOLC"/>
    <property type="match status" value="1"/>
</dbReference>
<proteinExistence type="inferred from homology"/>
<keyword evidence="3" id="KW-0813">Transport</keyword>
<dbReference type="PANTHER" id="PTHR30026">
    <property type="entry name" value="OUTER MEMBRANE PROTEIN TOLC"/>
    <property type="match status" value="1"/>
</dbReference>
<dbReference type="InterPro" id="IPR003423">
    <property type="entry name" value="OMP_efflux"/>
</dbReference>
<evidence type="ECO:0000256" key="4">
    <source>
        <dbReference type="ARBA" id="ARBA00022452"/>
    </source>
</evidence>
<evidence type="ECO:0000256" key="3">
    <source>
        <dbReference type="ARBA" id="ARBA00022448"/>
    </source>
</evidence>
<dbReference type="GO" id="GO:1990281">
    <property type="term" value="C:efflux pump complex"/>
    <property type="evidence" value="ECO:0007669"/>
    <property type="project" value="TreeGrafter"/>
</dbReference>
<keyword evidence="6" id="KW-0472">Membrane</keyword>
<comment type="subcellular location">
    <subcellularLocation>
        <location evidence="1">Cell outer membrane</location>
    </subcellularLocation>
</comment>
<keyword evidence="4" id="KW-1134">Transmembrane beta strand</keyword>
<organism evidence="9 10">
    <name type="scientific">Candidatus Wallbacteria bacterium HGW-Wallbacteria-1</name>
    <dbReference type="NCBI Taxonomy" id="2013854"/>
    <lineage>
        <taxon>Bacteria</taxon>
        <taxon>Candidatus Walliibacteriota</taxon>
    </lineage>
</organism>
<gene>
    <name evidence="9" type="ORF">CVV64_04730</name>
</gene>
<evidence type="ECO:0000313" key="10">
    <source>
        <dbReference type="Proteomes" id="UP000233256"/>
    </source>
</evidence>
<dbReference type="Gene3D" id="1.20.1600.10">
    <property type="entry name" value="Outer membrane efflux proteins (OEP)"/>
    <property type="match status" value="1"/>
</dbReference>
<evidence type="ECO:0000256" key="6">
    <source>
        <dbReference type="ARBA" id="ARBA00023136"/>
    </source>
</evidence>
<name>A0A2N1PRW1_9BACT</name>
<reference evidence="9 10" key="1">
    <citation type="journal article" date="2017" name="ISME J.">
        <title>Potential for microbial H2 and metal transformations associated with novel bacteria and archaea in deep terrestrial subsurface sediments.</title>
        <authorList>
            <person name="Hernsdorf A.W."/>
            <person name="Amano Y."/>
            <person name="Miyakawa K."/>
            <person name="Ise K."/>
            <person name="Suzuki Y."/>
            <person name="Anantharaman K."/>
            <person name="Probst A."/>
            <person name="Burstein D."/>
            <person name="Thomas B.C."/>
            <person name="Banfield J.F."/>
        </authorList>
    </citation>
    <scope>NUCLEOTIDE SEQUENCE [LARGE SCALE GENOMIC DNA]</scope>
    <source>
        <strain evidence="9">HGW-Wallbacteria-1</strain>
    </source>
</reference>
<dbReference type="PROSITE" id="PS51257">
    <property type="entry name" value="PROKAR_LIPOPROTEIN"/>
    <property type="match status" value="1"/>
</dbReference>
<protein>
    <recommendedName>
        <fullName evidence="11">TolC family protein</fullName>
    </recommendedName>
</protein>
<accession>A0A2N1PRW1</accession>
<dbReference type="InterPro" id="IPR051906">
    <property type="entry name" value="TolC-like"/>
</dbReference>
<evidence type="ECO:0000256" key="5">
    <source>
        <dbReference type="ARBA" id="ARBA00022692"/>
    </source>
</evidence>
<dbReference type="EMBL" id="PGXC01000003">
    <property type="protein sequence ID" value="PKK91078.1"/>
    <property type="molecule type" value="Genomic_DNA"/>
</dbReference>
<dbReference type="Proteomes" id="UP000233256">
    <property type="component" value="Unassembled WGS sequence"/>
</dbReference>
<evidence type="ECO:0000256" key="8">
    <source>
        <dbReference type="SAM" id="Coils"/>
    </source>
</evidence>